<dbReference type="EMBL" id="CSWP01000009">
    <property type="protein sequence ID" value="CPV66444.1"/>
    <property type="molecule type" value="Genomic_DNA"/>
</dbReference>
<proteinExistence type="predicted"/>
<sequence>MPRTTNSPSQMSVDWGPLAEVLDTLADEQHQHRSVTFDFGAAGHLQLDINLDPSALAPAAKDGLLSFAAKLTNMTAKPGPSPAP</sequence>
<organism evidence="1 2">
    <name type="scientific">Mycobacteroides abscessus</name>
    <dbReference type="NCBI Taxonomy" id="36809"/>
    <lineage>
        <taxon>Bacteria</taxon>
        <taxon>Bacillati</taxon>
        <taxon>Actinomycetota</taxon>
        <taxon>Actinomycetes</taxon>
        <taxon>Mycobacteriales</taxon>
        <taxon>Mycobacteriaceae</taxon>
        <taxon>Mycobacteroides</taxon>
    </lineage>
</organism>
<protein>
    <submittedName>
        <fullName evidence="1">Uncharacterized protein</fullName>
    </submittedName>
</protein>
<evidence type="ECO:0000313" key="1">
    <source>
        <dbReference type="EMBL" id="CPV66444.1"/>
    </source>
</evidence>
<accession>A0A0U0ZRD3</accession>
<dbReference type="Proteomes" id="UP000045782">
    <property type="component" value="Unassembled WGS sequence"/>
</dbReference>
<name>A0A0U0ZRD3_9MYCO</name>
<gene>
    <name evidence="1" type="ORF">ERS075579_04003</name>
</gene>
<dbReference type="AlphaFoldDB" id="A0A0U0ZRD3"/>
<reference evidence="1 2" key="1">
    <citation type="submission" date="2015-03" db="EMBL/GenBank/DDBJ databases">
        <authorList>
            <person name="Murphy D."/>
        </authorList>
    </citation>
    <scope>NUCLEOTIDE SEQUENCE [LARGE SCALE GENOMIC DNA]</scope>
    <source>
        <strain evidence="1 2">PAP088</strain>
    </source>
</reference>
<evidence type="ECO:0000313" key="2">
    <source>
        <dbReference type="Proteomes" id="UP000045782"/>
    </source>
</evidence>